<name>A0A5A7PT10_STRAF</name>
<accession>A0A5A7PT10</accession>
<evidence type="ECO:0000313" key="1">
    <source>
        <dbReference type="EMBL" id="GER35798.1"/>
    </source>
</evidence>
<reference evidence="2" key="1">
    <citation type="journal article" date="2019" name="Curr. Biol.">
        <title>Genome Sequence of Striga asiatica Provides Insight into the Evolution of Plant Parasitism.</title>
        <authorList>
            <person name="Yoshida S."/>
            <person name="Kim S."/>
            <person name="Wafula E.K."/>
            <person name="Tanskanen J."/>
            <person name="Kim Y.M."/>
            <person name="Honaas L."/>
            <person name="Yang Z."/>
            <person name="Spallek T."/>
            <person name="Conn C.E."/>
            <person name="Ichihashi Y."/>
            <person name="Cheong K."/>
            <person name="Cui S."/>
            <person name="Der J.P."/>
            <person name="Gundlach H."/>
            <person name="Jiao Y."/>
            <person name="Hori C."/>
            <person name="Ishida J.K."/>
            <person name="Kasahara H."/>
            <person name="Kiba T."/>
            <person name="Kim M.S."/>
            <person name="Koo N."/>
            <person name="Laohavisit A."/>
            <person name="Lee Y.H."/>
            <person name="Lumba S."/>
            <person name="McCourt P."/>
            <person name="Mortimer J.C."/>
            <person name="Mutuku J.M."/>
            <person name="Nomura T."/>
            <person name="Sasaki-Sekimoto Y."/>
            <person name="Seto Y."/>
            <person name="Wang Y."/>
            <person name="Wakatake T."/>
            <person name="Sakakibara H."/>
            <person name="Demura T."/>
            <person name="Yamaguchi S."/>
            <person name="Yoneyama K."/>
            <person name="Manabe R.I."/>
            <person name="Nelson D.C."/>
            <person name="Schulman A.H."/>
            <person name="Timko M.P."/>
            <person name="dePamphilis C.W."/>
            <person name="Choi D."/>
            <person name="Shirasu K."/>
        </authorList>
    </citation>
    <scope>NUCLEOTIDE SEQUENCE [LARGE SCALE GENOMIC DNA]</scope>
    <source>
        <strain evidence="2">cv. UVA1</strain>
    </source>
</reference>
<organism evidence="1 2">
    <name type="scientific">Striga asiatica</name>
    <name type="common">Asiatic witchweed</name>
    <name type="synonym">Buchnera asiatica</name>
    <dbReference type="NCBI Taxonomy" id="4170"/>
    <lineage>
        <taxon>Eukaryota</taxon>
        <taxon>Viridiplantae</taxon>
        <taxon>Streptophyta</taxon>
        <taxon>Embryophyta</taxon>
        <taxon>Tracheophyta</taxon>
        <taxon>Spermatophyta</taxon>
        <taxon>Magnoliopsida</taxon>
        <taxon>eudicotyledons</taxon>
        <taxon>Gunneridae</taxon>
        <taxon>Pentapetalae</taxon>
        <taxon>asterids</taxon>
        <taxon>lamiids</taxon>
        <taxon>Lamiales</taxon>
        <taxon>Orobanchaceae</taxon>
        <taxon>Buchnereae</taxon>
        <taxon>Striga</taxon>
    </lineage>
</organism>
<comment type="caution">
    <text evidence="1">The sequence shown here is derived from an EMBL/GenBank/DDBJ whole genome shotgun (WGS) entry which is preliminary data.</text>
</comment>
<sequence length="106" mass="11041">METAYICMIGKTPAKPSAFSINSSIGIAAIDSSLSCPNREDDGYISTLISQTINRNTFRALLIVSALSCLGGSKSGKSPKNFHGPPALSFLPSGTSCRAQKTVANS</sequence>
<dbReference type="AlphaFoldDB" id="A0A5A7PT10"/>
<gene>
    <name evidence="1" type="ORF">STAS_12114</name>
</gene>
<keyword evidence="2" id="KW-1185">Reference proteome</keyword>
<proteinExistence type="predicted"/>
<dbReference type="Proteomes" id="UP000325081">
    <property type="component" value="Unassembled WGS sequence"/>
</dbReference>
<protein>
    <submittedName>
        <fullName evidence="1">ARF-GAP domain 8</fullName>
    </submittedName>
</protein>
<dbReference type="EMBL" id="BKCP01005017">
    <property type="protein sequence ID" value="GER35798.1"/>
    <property type="molecule type" value="Genomic_DNA"/>
</dbReference>
<evidence type="ECO:0000313" key="2">
    <source>
        <dbReference type="Proteomes" id="UP000325081"/>
    </source>
</evidence>